<evidence type="ECO:0000256" key="2">
    <source>
        <dbReference type="ARBA" id="ARBA00022598"/>
    </source>
</evidence>
<evidence type="ECO:0000313" key="12">
    <source>
        <dbReference type="Proteomes" id="UP000193642"/>
    </source>
</evidence>
<dbReference type="OrthoDB" id="10249697at2759"/>
<keyword evidence="2" id="KW-0436">Ligase</keyword>
<dbReference type="InterPro" id="IPR036025">
    <property type="entry name" value="RtcB-like_sf"/>
</dbReference>
<feature type="binding site" evidence="10">
    <location>
        <position position="317"/>
    </location>
    <ligand>
        <name>Mn(2+)</name>
        <dbReference type="ChEBI" id="CHEBI:29035"/>
        <label>2</label>
    </ligand>
</feature>
<accession>A0A1Y2BPS2</accession>
<dbReference type="InterPro" id="IPR017510">
    <property type="entry name" value="RtcB2"/>
</dbReference>
<keyword evidence="3 10" id="KW-0479">Metal-binding</keyword>
<dbReference type="GO" id="GO:0003972">
    <property type="term" value="F:RNA ligase (ATP) activity"/>
    <property type="evidence" value="ECO:0007669"/>
    <property type="project" value="TreeGrafter"/>
</dbReference>
<dbReference type="Proteomes" id="UP000193642">
    <property type="component" value="Unassembled WGS sequence"/>
</dbReference>
<proteinExistence type="predicted"/>
<evidence type="ECO:0000256" key="9">
    <source>
        <dbReference type="PIRSR" id="PIRSR601233-2"/>
    </source>
</evidence>
<sequence>MLKPGNEVAQVFSVAKNKLRIKKPIRLFTSGGTEVLPGFPYHTLSNDSVLLVSSGEDFVGSVKQVESVTSPPATVHLMAQTAYVDSDALLQLNKTATLPGVSLAVGFPDLCPGLRFPVGAAFAVKDRIYPELIGGDIGCGMALWKVPPVNNVDRVSQRLKGLDQPWKGDVAALLTSYGLDPSLHTSALGTIGGGNHFAELQTVHEVVDSVAFSSLGLHENDTVLLVHSGSRSLGKAVLDNLLASTTSERVQNGVSLDEGTINFSEYIKSHDDACNWARCNRDLIGWRFCAMLYGRDETVIDTAWMESVATKIIDIHHNNVEKKVMEEGNKDSCVWLHRKGAAPSDRGVVPIPGSRGAHTYLVLPQGSQVQNAFSLPHGAGRRWARSQANSRISEKYKSNMDALYKTSLGSTVICEDRQLLVEEALKRTKKSKTLWKMSRELLELLQL</sequence>
<dbReference type="PANTHER" id="PTHR11118">
    <property type="entry name" value="RNA-SPLICING LIGASE RTCB HOMOLOG"/>
    <property type="match status" value="1"/>
</dbReference>
<feature type="active site" description="GMP-histidine intermediate" evidence="8">
    <location>
        <position position="377"/>
    </location>
</feature>
<reference evidence="11 12" key="1">
    <citation type="submission" date="2016-07" db="EMBL/GenBank/DDBJ databases">
        <title>Pervasive Adenine N6-methylation of Active Genes in Fungi.</title>
        <authorList>
            <consortium name="DOE Joint Genome Institute"/>
            <person name="Mondo S.J."/>
            <person name="Dannebaum R.O."/>
            <person name="Kuo R.C."/>
            <person name="Labutti K."/>
            <person name="Haridas S."/>
            <person name="Kuo A."/>
            <person name="Salamov A."/>
            <person name="Ahrendt S.R."/>
            <person name="Lipzen A."/>
            <person name="Sullivan W."/>
            <person name="Andreopoulos W.B."/>
            <person name="Clum A."/>
            <person name="Lindquist E."/>
            <person name="Daum C."/>
            <person name="Ramamoorthy G.K."/>
            <person name="Gryganskyi A."/>
            <person name="Culley D."/>
            <person name="Magnuson J.K."/>
            <person name="James T.Y."/>
            <person name="O'Malley M.A."/>
            <person name="Stajich J.E."/>
            <person name="Spatafora J.W."/>
            <person name="Visel A."/>
            <person name="Grigoriev I.V."/>
        </authorList>
    </citation>
    <scope>NUCLEOTIDE SEQUENCE [LARGE SCALE GENOMIC DNA]</scope>
    <source>
        <strain evidence="11 12">JEL800</strain>
    </source>
</reference>
<feature type="binding site" evidence="10">
    <location>
        <position position="227"/>
    </location>
    <ligand>
        <name>Mn(2+)</name>
        <dbReference type="ChEBI" id="CHEBI:29035"/>
        <label>2</label>
    </ligand>
</feature>
<evidence type="ECO:0000256" key="3">
    <source>
        <dbReference type="ARBA" id="ARBA00022723"/>
    </source>
</evidence>
<feature type="binding site" evidence="9">
    <location>
        <begin position="195"/>
        <end position="199"/>
    </location>
    <ligand>
        <name>GMP</name>
        <dbReference type="ChEBI" id="CHEBI:58115"/>
    </ligand>
</feature>
<keyword evidence="6 10" id="KW-0464">Manganese</keyword>
<evidence type="ECO:0000256" key="8">
    <source>
        <dbReference type="PIRSR" id="PIRSR601233-1"/>
    </source>
</evidence>
<feature type="binding site" evidence="10">
    <location>
        <position position="196"/>
    </location>
    <ligand>
        <name>Mn(2+)</name>
        <dbReference type="ChEBI" id="CHEBI:29035"/>
        <label>1</label>
    </ligand>
</feature>
<dbReference type="AlphaFoldDB" id="A0A1Y2BPS2"/>
<dbReference type="Gene3D" id="3.90.1860.10">
    <property type="entry name" value="tRNA-splicing ligase RtcB"/>
    <property type="match status" value="1"/>
</dbReference>
<dbReference type="GO" id="GO:0006396">
    <property type="term" value="P:RNA processing"/>
    <property type="evidence" value="ECO:0007669"/>
    <property type="project" value="InterPro"/>
</dbReference>
<keyword evidence="4 9" id="KW-0547">Nucleotide-binding</keyword>
<dbReference type="STRING" id="329046.A0A1Y2BPS2"/>
<dbReference type="InterPro" id="IPR001233">
    <property type="entry name" value="RtcB"/>
</dbReference>
<evidence type="ECO:0000313" key="11">
    <source>
        <dbReference type="EMBL" id="ORY36732.1"/>
    </source>
</evidence>
<comment type="caution">
    <text evidence="11">The sequence shown here is derived from an EMBL/GenBank/DDBJ whole genome shotgun (WGS) entry which is preliminary data.</text>
</comment>
<organism evidence="11 12">
    <name type="scientific">Rhizoclosmatium globosum</name>
    <dbReference type="NCBI Taxonomy" id="329046"/>
    <lineage>
        <taxon>Eukaryota</taxon>
        <taxon>Fungi</taxon>
        <taxon>Fungi incertae sedis</taxon>
        <taxon>Chytridiomycota</taxon>
        <taxon>Chytridiomycota incertae sedis</taxon>
        <taxon>Chytridiomycetes</taxon>
        <taxon>Chytridiales</taxon>
        <taxon>Chytriomycetaceae</taxon>
        <taxon>Rhizoclosmatium</taxon>
    </lineage>
</organism>
<evidence type="ECO:0000256" key="6">
    <source>
        <dbReference type="ARBA" id="ARBA00023211"/>
    </source>
</evidence>
<evidence type="ECO:0000256" key="1">
    <source>
        <dbReference type="ARBA" id="ARBA00012726"/>
    </source>
</evidence>
<name>A0A1Y2BPS2_9FUNG</name>
<dbReference type="GO" id="GO:0005525">
    <property type="term" value="F:GTP binding"/>
    <property type="evidence" value="ECO:0007669"/>
    <property type="project" value="UniProtKB-KW"/>
</dbReference>
<evidence type="ECO:0000256" key="5">
    <source>
        <dbReference type="ARBA" id="ARBA00023134"/>
    </source>
</evidence>
<feature type="binding site" evidence="9">
    <location>
        <begin position="377"/>
        <end position="380"/>
    </location>
    <ligand>
        <name>GMP</name>
        <dbReference type="ChEBI" id="CHEBI:58115"/>
    </ligand>
</feature>
<protein>
    <recommendedName>
        <fullName evidence="1">3'-phosphate/5'-hydroxy nucleic acid ligase</fullName>
        <ecNumber evidence="1">6.5.1.8</ecNumber>
    </recommendedName>
</protein>
<dbReference type="EMBL" id="MCGO01000054">
    <property type="protein sequence ID" value="ORY36732.1"/>
    <property type="molecule type" value="Genomic_DNA"/>
</dbReference>
<dbReference type="EC" id="6.5.1.8" evidence="1"/>
<dbReference type="GO" id="GO:0170057">
    <property type="term" value="F:RNA ligase (GTP) activity"/>
    <property type="evidence" value="ECO:0007669"/>
    <property type="project" value="UniProtKB-EC"/>
</dbReference>
<comment type="cofactor">
    <cofactor evidence="10">
        <name>Mn(2+)</name>
        <dbReference type="ChEBI" id="CHEBI:29035"/>
    </cofactor>
    <text evidence="10">Binds 2 manganese ions per subunit.</text>
</comment>
<feature type="binding site" evidence="9">
    <location>
        <begin position="317"/>
        <end position="318"/>
    </location>
    <ligand>
        <name>GMP</name>
        <dbReference type="ChEBI" id="CHEBI:58115"/>
    </ligand>
</feature>
<keyword evidence="5 9" id="KW-0342">GTP-binding</keyword>
<dbReference type="Pfam" id="PF01139">
    <property type="entry name" value="RtcB"/>
    <property type="match status" value="2"/>
</dbReference>
<evidence type="ECO:0000256" key="10">
    <source>
        <dbReference type="PIRSR" id="PIRSR601233-3"/>
    </source>
</evidence>
<dbReference type="PANTHER" id="PTHR11118:SF1">
    <property type="entry name" value="RNA-SPLICING LIGASE RTCB HOMOLOG"/>
    <property type="match status" value="1"/>
</dbReference>
<comment type="catalytic activity">
    <reaction evidence="7">
        <text>a 3'-end 3'-phospho-ribonucleotide-RNA + a 5'-end dephospho-ribonucleoside-RNA + GTP = a ribonucleotidyl-ribonucleotide-RNA + GMP + diphosphate</text>
        <dbReference type="Rhea" id="RHEA:68076"/>
        <dbReference type="Rhea" id="RHEA-COMP:10463"/>
        <dbReference type="Rhea" id="RHEA-COMP:13936"/>
        <dbReference type="Rhea" id="RHEA-COMP:17355"/>
        <dbReference type="ChEBI" id="CHEBI:33019"/>
        <dbReference type="ChEBI" id="CHEBI:37565"/>
        <dbReference type="ChEBI" id="CHEBI:58115"/>
        <dbReference type="ChEBI" id="CHEBI:83062"/>
        <dbReference type="ChEBI" id="CHEBI:138284"/>
        <dbReference type="ChEBI" id="CHEBI:173118"/>
        <dbReference type="EC" id="6.5.1.8"/>
    </reaction>
</comment>
<dbReference type="NCBIfam" id="TIGR03073">
    <property type="entry name" value="release_rtcB"/>
    <property type="match status" value="1"/>
</dbReference>
<evidence type="ECO:0000256" key="7">
    <source>
        <dbReference type="ARBA" id="ARBA00047746"/>
    </source>
</evidence>
<evidence type="ECO:0000256" key="4">
    <source>
        <dbReference type="ARBA" id="ARBA00022741"/>
    </source>
</evidence>
<keyword evidence="12" id="KW-1185">Reference proteome</keyword>
<gene>
    <name evidence="11" type="ORF">BCR33DRAFT_721942</name>
</gene>
<dbReference type="SUPFAM" id="SSF103365">
    <property type="entry name" value="Hypothetical protein PH1602"/>
    <property type="match status" value="1"/>
</dbReference>
<dbReference type="GO" id="GO:0046872">
    <property type="term" value="F:metal ion binding"/>
    <property type="evidence" value="ECO:0007669"/>
    <property type="project" value="UniProtKB-KW"/>
</dbReference>